<feature type="transmembrane region" description="Helical" evidence="5">
    <location>
        <begin position="12"/>
        <end position="33"/>
    </location>
</feature>
<proteinExistence type="predicted"/>
<dbReference type="InterPro" id="IPR051533">
    <property type="entry name" value="WaaL-like"/>
</dbReference>
<keyword evidence="7" id="KW-0436">Ligase</keyword>
<keyword evidence="4 5" id="KW-0472">Membrane</keyword>
<feature type="transmembrane region" description="Helical" evidence="5">
    <location>
        <begin position="304"/>
        <end position="321"/>
    </location>
</feature>
<organism evidence="7 8">
    <name type="scientific">Bacteroides xylanisolvens</name>
    <dbReference type="NCBI Taxonomy" id="371601"/>
    <lineage>
        <taxon>Bacteria</taxon>
        <taxon>Pseudomonadati</taxon>
        <taxon>Bacteroidota</taxon>
        <taxon>Bacteroidia</taxon>
        <taxon>Bacteroidales</taxon>
        <taxon>Bacteroidaceae</taxon>
        <taxon>Bacteroides</taxon>
    </lineage>
</organism>
<sequence length="551" mass="62331">MKVKLELKQITKGNMATVITITGVAAILCVVAFSTPNDIPVGEMAYQKLCLGRMAVVFVICNLLSFCLNRKQYLSFPSIVTWVLIVLGGFEAIWGLRQIYGFAVSNHSLYALTGSFYNPGPYSGYLAMIFPLCLHEWLNLKEKTERTWIELGKYYLALGVMLLILCVLPAGMSRSAWIAAAVSGAWVYGTHVSWGSKLKEIRKIYKRKVVLACIAGSIIFIVIGYSLFQLKATSANGRLFMWKISTLAIAESPLVGHGTGNFVSAYGRAQEDYFANGEYSETEELVAGSPEYAFNEYLQVATEYGIPFLFVVLLIIAFCLWKGSREGRIGICGGVISVLVFAFSSYPMQIPGFAVTFYFLLAACVIGRSKIMLLFFISIIILLGTYYWKNNQYVVCKDWYRSKMLYNIGAYQSAKEEYEKLYSELKNRGAFLFEYGYCLHKLKEYDSSTKVLKEAMEHSNDPMILNIIGKNYQASGKYEKAEESLIRSTQRLPGRIYPYYLLAKLYAEPEYQQPEKLKRMVEVVLTKEPKVQLTAVKEMRVEVKKLLKQIN</sequence>
<dbReference type="Pfam" id="PF04932">
    <property type="entry name" value="Wzy_C"/>
    <property type="match status" value="1"/>
</dbReference>
<feature type="transmembrane region" description="Helical" evidence="5">
    <location>
        <begin position="328"/>
        <end position="344"/>
    </location>
</feature>
<dbReference type="InterPro" id="IPR011990">
    <property type="entry name" value="TPR-like_helical_dom_sf"/>
</dbReference>
<dbReference type="GO" id="GO:0016020">
    <property type="term" value="C:membrane"/>
    <property type="evidence" value="ECO:0007669"/>
    <property type="project" value="UniProtKB-SubCell"/>
</dbReference>
<evidence type="ECO:0000256" key="2">
    <source>
        <dbReference type="ARBA" id="ARBA00022692"/>
    </source>
</evidence>
<keyword evidence="3 5" id="KW-1133">Transmembrane helix</keyword>
<evidence type="ECO:0000256" key="5">
    <source>
        <dbReference type="SAM" id="Phobius"/>
    </source>
</evidence>
<reference evidence="7 8" key="1">
    <citation type="submission" date="2016-10" db="EMBL/GenBank/DDBJ databases">
        <authorList>
            <person name="de Groot N.N."/>
        </authorList>
    </citation>
    <scope>NUCLEOTIDE SEQUENCE [LARGE SCALE GENOMIC DNA]</scope>
    <source>
        <strain evidence="7 8">NLAE-zl-G339</strain>
    </source>
</reference>
<feature type="transmembrane region" description="Helical" evidence="5">
    <location>
        <begin position="122"/>
        <end position="140"/>
    </location>
</feature>
<feature type="transmembrane region" description="Helical" evidence="5">
    <location>
        <begin position="371"/>
        <end position="388"/>
    </location>
</feature>
<evidence type="ECO:0000256" key="3">
    <source>
        <dbReference type="ARBA" id="ARBA00022989"/>
    </source>
</evidence>
<dbReference type="AlphaFoldDB" id="A0A1H3Z727"/>
<name>A0A1H3Z727_9BACE</name>
<comment type="subcellular location">
    <subcellularLocation>
        <location evidence="1">Membrane</location>
        <topology evidence="1">Multi-pass membrane protein</topology>
    </subcellularLocation>
</comment>
<evidence type="ECO:0000313" key="8">
    <source>
        <dbReference type="Proteomes" id="UP000183040"/>
    </source>
</evidence>
<feature type="transmembrane region" description="Helical" evidence="5">
    <location>
        <begin position="208"/>
        <end position="228"/>
    </location>
</feature>
<dbReference type="Proteomes" id="UP000183040">
    <property type="component" value="Unassembled WGS sequence"/>
</dbReference>
<evidence type="ECO:0000259" key="6">
    <source>
        <dbReference type="Pfam" id="PF04932"/>
    </source>
</evidence>
<feature type="domain" description="O-antigen ligase-related" evidence="6">
    <location>
        <begin position="160"/>
        <end position="312"/>
    </location>
</feature>
<evidence type="ECO:0000256" key="4">
    <source>
        <dbReference type="ARBA" id="ARBA00023136"/>
    </source>
</evidence>
<dbReference type="PANTHER" id="PTHR37422">
    <property type="entry name" value="TEICHURONIC ACID BIOSYNTHESIS PROTEIN TUAE"/>
    <property type="match status" value="1"/>
</dbReference>
<feature type="transmembrane region" description="Helical" evidence="5">
    <location>
        <begin position="176"/>
        <end position="196"/>
    </location>
</feature>
<dbReference type="Gene3D" id="1.25.40.10">
    <property type="entry name" value="Tetratricopeptide repeat domain"/>
    <property type="match status" value="1"/>
</dbReference>
<dbReference type="PANTHER" id="PTHR37422:SF13">
    <property type="entry name" value="LIPOPOLYSACCHARIDE BIOSYNTHESIS PROTEIN PA4999-RELATED"/>
    <property type="match status" value="1"/>
</dbReference>
<feature type="transmembrane region" description="Helical" evidence="5">
    <location>
        <begin position="152"/>
        <end position="170"/>
    </location>
</feature>
<protein>
    <submittedName>
        <fullName evidence="7">O-antigen ligase</fullName>
    </submittedName>
</protein>
<evidence type="ECO:0000256" key="1">
    <source>
        <dbReference type="ARBA" id="ARBA00004141"/>
    </source>
</evidence>
<dbReference type="InterPro" id="IPR007016">
    <property type="entry name" value="O-antigen_ligase-rel_domated"/>
</dbReference>
<dbReference type="RefSeq" id="WP_074705161.1">
    <property type="nucleotide sequence ID" value="NZ_FNRP01000003.1"/>
</dbReference>
<evidence type="ECO:0000313" key="7">
    <source>
        <dbReference type="EMBL" id="SEA19450.1"/>
    </source>
</evidence>
<accession>A0A1H3Z727</accession>
<dbReference type="EMBL" id="FNRP01000003">
    <property type="protein sequence ID" value="SEA19450.1"/>
    <property type="molecule type" value="Genomic_DNA"/>
</dbReference>
<feature type="transmembrane region" description="Helical" evidence="5">
    <location>
        <begin position="45"/>
        <end position="67"/>
    </location>
</feature>
<keyword evidence="2 5" id="KW-0812">Transmembrane</keyword>
<feature type="transmembrane region" description="Helical" evidence="5">
    <location>
        <begin position="79"/>
        <end position="102"/>
    </location>
</feature>
<dbReference type="SUPFAM" id="SSF48452">
    <property type="entry name" value="TPR-like"/>
    <property type="match status" value="1"/>
</dbReference>
<gene>
    <name evidence="7" type="ORF">SAMN04487924_10379</name>
</gene>
<dbReference type="GO" id="GO:0016874">
    <property type="term" value="F:ligase activity"/>
    <property type="evidence" value="ECO:0007669"/>
    <property type="project" value="UniProtKB-KW"/>
</dbReference>